<evidence type="ECO:0000256" key="3">
    <source>
        <dbReference type="ARBA" id="ARBA00023002"/>
    </source>
</evidence>
<sequence length="299" mass="31823">MPPPPKRTVLITGCSDGSLGAHLSLALHAAGWRVLATARNPSKLQTVRSASIETLTLDTLSQDSIPACVSQVHDLTNGSLDMLINNAGAGYSMPLLDVDLSKTRHIFELNVFSLITVTRAFVPLLRKSKSGGIIVNNTACSSLPCAALPFAGSYNASKAGAASLTEVLRLELAPFGIRVINLMTGAVKSTFHENAPHVSLPKDSLYNPAKERIERTMSGADAADAGDDPAKWAEKVAAKLGRKKVSHWVWQGKWTLTTWVLSFLPLGVMDGAVKGMTGIDVLEEKIREVEGGGDKSKAL</sequence>
<keyword evidence="3" id="KW-0560">Oxidoreductase</keyword>
<dbReference type="GeneID" id="54557490"/>
<evidence type="ECO:0000313" key="6">
    <source>
        <dbReference type="Proteomes" id="UP000799537"/>
    </source>
</evidence>
<accession>A0A6A6D055</accession>
<dbReference type="EMBL" id="ML993581">
    <property type="protein sequence ID" value="KAF2172565.1"/>
    <property type="molecule type" value="Genomic_DNA"/>
</dbReference>
<dbReference type="GO" id="GO:0006654">
    <property type="term" value="P:phosphatidic acid biosynthetic process"/>
    <property type="evidence" value="ECO:0007669"/>
    <property type="project" value="TreeGrafter"/>
</dbReference>
<dbReference type="PANTHER" id="PTHR44169">
    <property type="entry name" value="NADPH-DEPENDENT 1-ACYLDIHYDROXYACETONE PHOSPHATE REDUCTASE"/>
    <property type="match status" value="1"/>
</dbReference>
<protein>
    <submittedName>
        <fullName evidence="5">Uncharacterized protein</fullName>
    </submittedName>
</protein>
<dbReference type="InterPro" id="IPR036291">
    <property type="entry name" value="NAD(P)-bd_dom_sf"/>
</dbReference>
<proteinExistence type="inferred from homology"/>
<evidence type="ECO:0000313" key="5">
    <source>
        <dbReference type="EMBL" id="KAF2172565.1"/>
    </source>
</evidence>
<dbReference type="AlphaFoldDB" id="A0A6A6D055"/>
<dbReference type="PROSITE" id="PS00061">
    <property type="entry name" value="ADH_SHORT"/>
    <property type="match status" value="1"/>
</dbReference>
<dbReference type="GO" id="GO:0004806">
    <property type="term" value="F:triacylglycerol lipase activity"/>
    <property type="evidence" value="ECO:0007669"/>
    <property type="project" value="TreeGrafter"/>
</dbReference>
<evidence type="ECO:0000256" key="4">
    <source>
        <dbReference type="RuleBase" id="RU000363"/>
    </source>
</evidence>
<dbReference type="PRINTS" id="PR00080">
    <property type="entry name" value="SDRFAMILY"/>
</dbReference>
<keyword evidence="6" id="KW-1185">Reference proteome</keyword>
<dbReference type="GO" id="GO:0005811">
    <property type="term" value="C:lipid droplet"/>
    <property type="evidence" value="ECO:0007669"/>
    <property type="project" value="TreeGrafter"/>
</dbReference>
<evidence type="ECO:0000256" key="1">
    <source>
        <dbReference type="ARBA" id="ARBA00006484"/>
    </source>
</evidence>
<comment type="similarity">
    <text evidence="1 4">Belongs to the short-chain dehydrogenases/reductases (SDR) family.</text>
</comment>
<dbReference type="SUPFAM" id="SSF51735">
    <property type="entry name" value="NAD(P)-binding Rossmann-fold domains"/>
    <property type="match status" value="1"/>
</dbReference>
<dbReference type="RefSeq" id="XP_033673454.1">
    <property type="nucleotide sequence ID" value="XM_033804218.1"/>
</dbReference>
<dbReference type="OrthoDB" id="2102561at2759"/>
<dbReference type="PRINTS" id="PR00081">
    <property type="entry name" value="GDHRDH"/>
</dbReference>
<dbReference type="GO" id="GO:0019433">
    <property type="term" value="P:triglyceride catabolic process"/>
    <property type="evidence" value="ECO:0007669"/>
    <property type="project" value="TreeGrafter"/>
</dbReference>
<dbReference type="InterPro" id="IPR020904">
    <property type="entry name" value="Sc_DH/Rdtase_CS"/>
</dbReference>
<name>A0A6A6D055_ZASCE</name>
<dbReference type="InterPro" id="IPR002347">
    <property type="entry name" value="SDR_fam"/>
</dbReference>
<dbReference type="GO" id="GO:0005783">
    <property type="term" value="C:endoplasmic reticulum"/>
    <property type="evidence" value="ECO:0007669"/>
    <property type="project" value="TreeGrafter"/>
</dbReference>
<organism evidence="5 6">
    <name type="scientific">Zasmidium cellare ATCC 36951</name>
    <dbReference type="NCBI Taxonomy" id="1080233"/>
    <lineage>
        <taxon>Eukaryota</taxon>
        <taxon>Fungi</taxon>
        <taxon>Dikarya</taxon>
        <taxon>Ascomycota</taxon>
        <taxon>Pezizomycotina</taxon>
        <taxon>Dothideomycetes</taxon>
        <taxon>Dothideomycetidae</taxon>
        <taxon>Mycosphaerellales</taxon>
        <taxon>Mycosphaerellaceae</taxon>
        <taxon>Zasmidium</taxon>
    </lineage>
</organism>
<dbReference type="Gene3D" id="3.40.50.720">
    <property type="entry name" value="NAD(P)-binding Rossmann-like Domain"/>
    <property type="match status" value="1"/>
</dbReference>
<dbReference type="GO" id="GO:0000140">
    <property type="term" value="F:acylglycerone-phosphate reductase (NADP+) activity"/>
    <property type="evidence" value="ECO:0007669"/>
    <property type="project" value="TreeGrafter"/>
</dbReference>
<gene>
    <name evidence="5" type="ORF">M409DRAFT_17797</name>
</gene>
<keyword evidence="2" id="KW-0521">NADP</keyword>
<dbReference type="Pfam" id="PF00106">
    <property type="entry name" value="adh_short"/>
    <property type="match status" value="1"/>
</dbReference>
<evidence type="ECO:0000256" key="2">
    <source>
        <dbReference type="ARBA" id="ARBA00022857"/>
    </source>
</evidence>
<reference evidence="5" key="1">
    <citation type="journal article" date="2020" name="Stud. Mycol.">
        <title>101 Dothideomycetes genomes: a test case for predicting lifestyles and emergence of pathogens.</title>
        <authorList>
            <person name="Haridas S."/>
            <person name="Albert R."/>
            <person name="Binder M."/>
            <person name="Bloem J."/>
            <person name="Labutti K."/>
            <person name="Salamov A."/>
            <person name="Andreopoulos B."/>
            <person name="Baker S."/>
            <person name="Barry K."/>
            <person name="Bills G."/>
            <person name="Bluhm B."/>
            <person name="Cannon C."/>
            <person name="Castanera R."/>
            <person name="Culley D."/>
            <person name="Daum C."/>
            <person name="Ezra D."/>
            <person name="Gonzalez J."/>
            <person name="Henrissat B."/>
            <person name="Kuo A."/>
            <person name="Liang C."/>
            <person name="Lipzen A."/>
            <person name="Lutzoni F."/>
            <person name="Magnuson J."/>
            <person name="Mondo S."/>
            <person name="Nolan M."/>
            <person name="Ohm R."/>
            <person name="Pangilinan J."/>
            <person name="Park H.-J."/>
            <person name="Ramirez L."/>
            <person name="Alfaro M."/>
            <person name="Sun H."/>
            <person name="Tritt A."/>
            <person name="Yoshinaga Y."/>
            <person name="Zwiers L.-H."/>
            <person name="Turgeon B."/>
            <person name="Goodwin S."/>
            <person name="Spatafora J."/>
            <person name="Crous P."/>
            <person name="Grigoriev I."/>
        </authorList>
    </citation>
    <scope>NUCLEOTIDE SEQUENCE</scope>
    <source>
        <strain evidence="5">ATCC 36951</strain>
    </source>
</reference>
<dbReference type="PANTHER" id="PTHR44169:SF3">
    <property type="entry name" value="SHORT-CHAIN DEHYDROGENASE SRDE"/>
    <property type="match status" value="1"/>
</dbReference>
<dbReference type="Proteomes" id="UP000799537">
    <property type="component" value="Unassembled WGS sequence"/>
</dbReference>